<organism evidence="2 3">
    <name type="scientific">Dictyocaulus viviparus</name>
    <name type="common">Bovine lungworm</name>
    <dbReference type="NCBI Taxonomy" id="29172"/>
    <lineage>
        <taxon>Eukaryota</taxon>
        <taxon>Metazoa</taxon>
        <taxon>Ecdysozoa</taxon>
        <taxon>Nematoda</taxon>
        <taxon>Chromadorea</taxon>
        <taxon>Rhabditida</taxon>
        <taxon>Rhabditina</taxon>
        <taxon>Rhabditomorpha</taxon>
        <taxon>Strongyloidea</taxon>
        <taxon>Metastrongylidae</taxon>
        <taxon>Dictyocaulus</taxon>
    </lineage>
</organism>
<evidence type="ECO:0000313" key="2">
    <source>
        <dbReference type="EMBL" id="KJH48542.1"/>
    </source>
</evidence>
<accession>A0A0D8XXI5</accession>
<reference evidence="2 3" key="1">
    <citation type="submission" date="2013-11" db="EMBL/GenBank/DDBJ databases">
        <title>Draft genome of the bovine lungworm Dictyocaulus viviparus.</title>
        <authorList>
            <person name="Mitreva M."/>
        </authorList>
    </citation>
    <scope>NUCLEOTIDE SEQUENCE [LARGE SCALE GENOMIC DNA]</scope>
    <source>
        <strain evidence="2 3">HannoverDv2000</strain>
    </source>
</reference>
<sequence>MRVVSVLRWIREEPKRKQGARLTNNSEDSAYPSNHRQSHKGQFRNQDCPTRKTSRDSGVDESEAQRGDCS</sequence>
<dbReference type="AlphaFoldDB" id="A0A0D8XXI5"/>
<gene>
    <name evidence="2" type="ORF">DICVIV_05338</name>
</gene>
<name>A0A0D8XXI5_DICVI</name>
<keyword evidence="3" id="KW-1185">Reference proteome</keyword>
<evidence type="ECO:0000313" key="3">
    <source>
        <dbReference type="Proteomes" id="UP000053766"/>
    </source>
</evidence>
<dbReference type="Proteomes" id="UP000053766">
    <property type="component" value="Unassembled WGS sequence"/>
</dbReference>
<reference evidence="3" key="2">
    <citation type="journal article" date="2016" name="Sci. Rep.">
        <title>Dictyocaulus viviparus genome, variome and transcriptome elucidate lungworm biology and support future intervention.</title>
        <authorList>
            <person name="McNulty S.N."/>
            <person name="Strube C."/>
            <person name="Rosa B.A."/>
            <person name="Martin J.C."/>
            <person name="Tyagi R."/>
            <person name="Choi Y.J."/>
            <person name="Wang Q."/>
            <person name="Hallsworth Pepin K."/>
            <person name="Zhang X."/>
            <person name="Ozersky P."/>
            <person name="Wilson R.K."/>
            <person name="Sternberg P.W."/>
            <person name="Gasser R.B."/>
            <person name="Mitreva M."/>
        </authorList>
    </citation>
    <scope>NUCLEOTIDE SEQUENCE [LARGE SCALE GENOMIC DNA]</scope>
    <source>
        <strain evidence="3">HannoverDv2000</strain>
    </source>
</reference>
<dbReference type="EMBL" id="KN716264">
    <property type="protein sequence ID" value="KJH48542.1"/>
    <property type="molecule type" value="Genomic_DNA"/>
</dbReference>
<feature type="region of interest" description="Disordered" evidence="1">
    <location>
        <begin position="13"/>
        <end position="70"/>
    </location>
</feature>
<proteinExistence type="predicted"/>
<feature type="compositionally biased region" description="Polar residues" evidence="1">
    <location>
        <begin position="21"/>
        <end position="35"/>
    </location>
</feature>
<evidence type="ECO:0000256" key="1">
    <source>
        <dbReference type="SAM" id="MobiDB-lite"/>
    </source>
</evidence>
<feature type="compositionally biased region" description="Basic and acidic residues" evidence="1">
    <location>
        <begin position="49"/>
        <end position="70"/>
    </location>
</feature>
<protein>
    <submittedName>
        <fullName evidence="2">Uncharacterized protein</fullName>
    </submittedName>
</protein>